<dbReference type="PANTHER" id="PTHR42085">
    <property type="entry name" value="F-BOX DOMAIN-CONTAINING PROTEIN"/>
    <property type="match status" value="1"/>
</dbReference>
<dbReference type="AlphaFoldDB" id="A0A6A6UFN7"/>
<dbReference type="OrthoDB" id="3799835at2759"/>
<accession>A0A6A6UFN7</accession>
<dbReference type="InterPro" id="IPR038883">
    <property type="entry name" value="AN11006-like"/>
</dbReference>
<dbReference type="Proteomes" id="UP000799302">
    <property type="component" value="Unassembled WGS sequence"/>
</dbReference>
<keyword evidence="3" id="KW-1185">Reference proteome</keyword>
<protein>
    <recommendedName>
        <fullName evidence="4">F-box domain-containing protein</fullName>
    </recommendedName>
</protein>
<sequence>MEEDTRTFPFMKIPIELRIIIYELALFPRATFALFSPMSDEKHLPEGHDQWWYSKGKRKEHVLSYQFALSPLLLVCKQIHHETKPVMRSYHNTVQSSFIHEDVIAEPHPLFISICENSRFVLDSFGKINRKFLEQSLAPVHLAVRSIIIKSHCLFLDDGPTSLLWSGDNDAHWLPFTQSLIRMPALEEVAIYVPSEEEGDWYCSQALPELSELLELGKLRRLWYLFTDPNIEAENSDYLERALRPEVPEPLEDYWKACEESEKSPDRFSSTRDDQFVEAICDGYKDGWQALRSAFRLERVGEPIGDKAVLELSDGSDSDDLMDWEDQFEEESEEESGGYDEYGSEDEFEDDFRTAI</sequence>
<feature type="compositionally biased region" description="Acidic residues" evidence="1">
    <location>
        <begin position="314"/>
        <end position="350"/>
    </location>
</feature>
<gene>
    <name evidence="2" type="ORF">BT63DRAFT_236500</name>
</gene>
<evidence type="ECO:0000313" key="3">
    <source>
        <dbReference type="Proteomes" id="UP000799302"/>
    </source>
</evidence>
<feature type="region of interest" description="Disordered" evidence="1">
    <location>
        <begin position="309"/>
        <end position="356"/>
    </location>
</feature>
<evidence type="ECO:0008006" key="4">
    <source>
        <dbReference type="Google" id="ProtNLM"/>
    </source>
</evidence>
<name>A0A6A6UFN7_9PEZI</name>
<dbReference type="PANTHER" id="PTHR42085:SF1">
    <property type="entry name" value="F-BOX DOMAIN-CONTAINING PROTEIN"/>
    <property type="match status" value="1"/>
</dbReference>
<organism evidence="2 3">
    <name type="scientific">Microthyrium microscopicum</name>
    <dbReference type="NCBI Taxonomy" id="703497"/>
    <lineage>
        <taxon>Eukaryota</taxon>
        <taxon>Fungi</taxon>
        <taxon>Dikarya</taxon>
        <taxon>Ascomycota</taxon>
        <taxon>Pezizomycotina</taxon>
        <taxon>Dothideomycetes</taxon>
        <taxon>Dothideomycetes incertae sedis</taxon>
        <taxon>Microthyriales</taxon>
        <taxon>Microthyriaceae</taxon>
        <taxon>Microthyrium</taxon>
    </lineage>
</organism>
<proteinExistence type="predicted"/>
<evidence type="ECO:0000313" key="2">
    <source>
        <dbReference type="EMBL" id="KAF2670371.1"/>
    </source>
</evidence>
<evidence type="ECO:0000256" key="1">
    <source>
        <dbReference type="SAM" id="MobiDB-lite"/>
    </source>
</evidence>
<dbReference type="EMBL" id="MU004234">
    <property type="protein sequence ID" value="KAF2670371.1"/>
    <property type="molecule type" value="Genomic_DNA"/>
</dbReference>
<reference evidence="2" key="1">
    <citation type="journal article" date="2020" name="Stud. Mycol.">
        <title>101 Dothideomycetes genomes: a test case for predicting lifestyles and emergence of pathogens.</title>
        <authorList>
            <person name="Haridas S."/>
            <person name="Albert R."/>
            <person name="Binder M."/>
            <person name="Bloem J."/>
            <person name="Labutti K."/>
            <person name="Salamov A."/>
            <person name="Andreopoulos B."/>
            <person name="Baker S."/>
            <person name="Barry K."/>
            <person name="Bills G."/>
            <person name="Bluhm B."/>
            <person name="Cannon C."/>
            <person name="Castanera R."/>
            <person name="Culley D."/>
            <person name="Daum C."/>
            <person name="Ezra D."/>
            <person name="Gonzalez J."/>
            <person name="Henrissat B."/>
            <person name="Kuo A."/>
            <person name="Liang C."/>
            <person name="Lipzen A."/>
            <person name="Lutzoni F."/>
            <person name="Magnuson J."/>
            <person name="Mondo S."/>
            <person name="Nolan M."/>
            <person name="Ohm R."/>
            <person name="Pangilinan J."/>
            <person name="Park H.-J."/>
            <person name="Ramirez L."/>
            <person name="Alfaro M."/>
            <person name="Sun H."/>
            <person name="Tritt A."/>
            <person name="Yoshinaga Y."/>
            <person name="Zwiers L.-H."/>
            <person name="Turgeon B."/>
            <person name="Goodwin S."/>
            <person name="Spatafora J."/>
            <person name="Crous P."/>
            <person name="Grigoriev I."/>
        </authorList>
    </citation>
    <scope>NUCLEOTIDE SEQUENCE</scope>
    <source>
        <strain evidence="2">CBS 115976</strain>
    </source>
</reference>